<evidence type="ECO:0000256" key="1">
    <source>
        <dbReference type="SAM" id="MobiDB-lite"/>
    </source>
</evidence>
<dbReference type="Proteomes" id="UP000579812">
    <property type="component" value="Unassembled WGS sequence"/>
</dbReference>
<dbReference type="EMBL" id="JAAMOB010000022">
    <property type="protein sequence ID" value="KAF4097232.1"/>
    <property type="molecule type" value="Genomic_DNA"/>
</dbReference>
<dbReference type="PANTHER" id="PTHR21063:SF4">
    <property type="entry name" value="CD48 ANTIGEN-RELATED"/>
    <property type="match status" value="1"/>
</dbReference>
<evidence type="ECO:0000256" key="3">
    <source>
        <dbReference type="SAM" id="SignalP"/>
    </source>
</evidence>
<keyword evidence="3" id="KW-0732">Signal</keyword>
<protein>
    <recommendedName>
        <fullName evidence="4">Immunoglobulin domain-containing protein</fullName>
    </recommendedName>
</protein>
<dbReference type="InterPro" id="IPR036179">
    <property type="entry name" value="Ig-like_dom_sf"/>
</dbReference>
<comment type="caution">
    <text evidence="5">The sequence shown here is derived from an EMBL/GenBank/DDBJ whole genome shotgun (WGS) entry which is preliminary data.</text>
</comment>
<dbReference type="SUPFAM" id="SSF48726">
    <property type="entry name" value="Immunoglobulin"/>
    <property type="match status" value="2"/>
</dbReference>
<dbReference type="InterPro" id="IPR003599">
    <property type="entry name" value="Ig_sub"/>
</dbReference>
<evidence type="ECO:0000313" key="5">
    <source>
        <dbReference type="EMBL" id="KAF4097232.1"/>
    </source>
</evidence>
<evidence type="ECO:0000259" key="4">
    <source>
        <dbReference type="SMART" id="SM00409"/>
    </source>
</evidence>
<gene>
    <name evidence="5" type="ORF">G5714_021240</name>
</gene>
<dbReference type="OrthoDB" id="8741746at2759"/>
<accession>A0A7J6BUA9</accession>
<organism evidence="5 6">
    <name type="scientific">Onychostoma macrolepis</name>
    <dbReference type="NCBI Taxonomy" id="369639"/>
    <lineage>
        <taxon>Eukaryota</taxon>
        <taxon>Metazoa</taxon>
        <taxon>Chordata</taxon>
        <taxon>Craniata</taxon>
        <taxon>Vertebrata</taxon>
        <taxon>Euteleostomi</taxon>
        <taxon>Actinopterygii</taxon>
        <taxon>Neopterygii</taxon>
        <taxon>Teleostei</taxon>
        <taxon>Ostariophysi</taxon>
        <taxon>Cypriniformes</taxon>
        <taxon>Cyprinidae</taxon>
        <taxon>Acrossocheilinae</taxon>
        <taxon>Onychostoma</taxon>
    </lineage>
</organism>
<feature type="signal peptide" evidence="3">
    <location>
        <begin position="1"/>
        <end position="18"/>
    </location>
</feature>
<reference evidence="5 6" key="1">
    <citation type="submission" date="2020-04" db="EMBL/GenBank/DDBJ databases">
        <title>Chromosome-level genome assembly of a cyprinid fish Onychostoma macrolepis by integration of Nanopore Sequencing, Bionano and Hi-C technology.</title>
        <authorList>
            <person name="Wang D."/>
        </authorList>
    </citation>
    <scope>NUCLEOTIDE SEQUENCE [LARGE SCALE GENOMIC DNA]</scope>
    <source>
        <strain evidence="5">SWU-2019</strain>
        <tissue evidence="5">Muscle</tissue>
    </source>
</reference>
<feature type="region of interest" description="Disordered" evidence="1">
    <location>
        <begin position="279"/>
        <end position="304"/>
    </location>
</feature>
<feature type="compositionally biased region" description="Polar residues" evidence="1">
    <location>
        <begin position="288"/>
        <end position="304"/>
    </location>
</feature>
<keyword evidence="2" id="KW-0812">Transmembrane</keyword>
<dbReference type="AlphaFoldDB" id="A0A7J6BUA9"/>
<name>A0A7J6BUA9_9TELE</name>
<keyword evidence="2" id="KW-0472">Membrane</keyword>
<dbReference type="InterPro" id="IPR013106">
    <property type="entry name" value="Ig_V-set"/>
</dbReference>
<keyword evidence="2" id="KW-1133">Transmembrane helix</keyword>
<keyword evidence="6" id="KW-1185">Reference proteome</keyword>
<proteinExistence type="predicted"/>
<feature type="domain" description="Immunoglobulin" evidence="4">
    <location>
        <begin position="134"/>
        <end position="239"/>
    </location>
</feature>
<evidence type="ECO:0000256" key="2">
    <source>
        <dbReference type="SAM" id="Phobius"/>
    </source>
</evidence>
<sequence>MAIVAILLFFFIFLFRHGFFCVDIVRVPVVEGDPVTLNTDVETNQQEDIKWYFNDIRIAEISGDFSDICTDVQCNNGTERFRDRLQLDHQTGSLTITNTRTTDAGLYELKIISSSNISEKTFNVTVFGVSASEQDENPVKEGESVTLGPGLVRQPNEVMRWYYNGILIAEITGDQSEICTDDQCKERFRDRLKLDHQTGSLTITNTRTTDSGLYTLKISSSLHHSNRATSVKSFGVTVTAPDSGLSSAAAAGIAVAVILPLAAAAVAFGVIYYRKHQERREDSRRQHSGQMNQNDALETQEASL</sequence>
<feature type="chain" id="PRO_5029513975" description="Immunoglobulin domain-containing protein" evidence="3">
    <location>
        <begin position="19"/>
        <end position="304"/>
    </location>
</feature>
<evidence type="ECO:0000313" key="6">
    <source>
        <dbReference type="Proteomes" id="UP000579812"/>
    </source>
</evidence>
<feature type="transmembrane region" description="Helical" evidence="2">
    <location>
        <begin position="248"/>
        <end position="273"/>
    </location>
</feature>
<dbReference type="InterPro" id="IPR013783">
    <property type="entry name" value="Ig-like_fold"/>
</dbReference>
<feature type="domain" description="Immunoglobulin" evidence="4">
    <location>
        <begin position="24"/>
        <end position="127"/>
    </location>
</feature>
<dbReference type="Gene3D" id="2.60.40.10">
    <property type="entry name" value="Immunoglobulins"/>
    <property type="match status" value="2"/>
</dbReference>
<dbReference type="PANTHER" id="PTHR21063">
    <property type="entry name" value="LFA-3"/>
    <property type="match status" value="1"/>
</dbReference>
<dbReference type="Pfam" id="PF07686">
    <property type="entry name" value="V-set"/>
    <property type="match status" value="1"/>
</dbReference>
<dbReference type="SMART" id="SM00409">
    <property type="entry name" value="IG"/>
    <property type="match status" value="2"/>
</dbReference>